<comment type="caution">
    <text evidence="1">The sequence shown here is derived from an EMBL/GenBank/DDBJ whole genome shotgun (WGS) entry which is preliminary data.</text>
</comment>
<dbReference type="EMBL" id="PDJD01000001">
    <property type="protein sequence ID" value="PFG20243.1"/>
    <property type="molecule type" value="Genomic_DNA"/>
</dbReference>
<protein>
    <recommendedName>
        <fullName evidence="3">Cobalamin-independent methionine synthase catalytic subunit</fullName>
    </recommendedName>
</protein>
<evidence type="ECO:0000313" key="2">
    <source>
        <dbReference type="Proteomes" id="UP000224915"/>
    </source>
</evidence>
<proteinExistence type="predicted"/>
<dbReference type="OrthoDB" id="5242426at2"/>
<dbReference type="RefSeq" id="WP_098469254.1">
    <property type="nucleotide sequence ID" value="NZ_PDJD01000001.1"/>
</dbReference>
<dbReference type="Proteomes" id="UP000224915">
    <property type="component" value="Unassembled WGS sequence"/>
</dbReference>
<sequence>MTHPTLAVAGPAAWPGQDALAAHRSSLDVLADPPSGLVGAPGLLALPGRGPWASPLARTLALCEAMPAALEPHGWRLGTTADGTLRRAGRTLTGDVEALALAAAGYAGPIELPVLGPLSLAAATWLPVGERVVSDDVARADLAASLALGLSRHVAAVTAARDLGVVLDGAVPSGEAAVGGDADSGAASRTGTVVLHEPMLTEVLQGAVPTFSGMSRLRALEAGVVASTIREVAEAMLAAGQVVVLAVPPDARVIDVVGPVLAAAGGGVQVDVMALDRRGMEALAQQVENGLGVRCAVVPHAAPPQAGDVPADPARIATELLQRWRWSGVVPPRLTVLPRSGVASLTPARARETLTLAARCSVALGDALA</sequence>
<reference evidence="1 2" key="1">
    <citation type="submission" date="2017-10" db="EMBL/GenBank/DDBJ databases">
        <title>Sequencing the genomes of 1000 actinobacteria strains.</title>
        <authorList>
            <person name="Klenk H.-P."/>
        </authorList>
    </citation>
    <scope>NUCLEOTIDE SEQUENCE [LARGE SCALE GENOMIC DNA]</scope>
    <source>
        <strain evidence="1 2">DSM 21801</strain>
    </source>
</reference>
<organism evidence="1 2">
    <name type="scientific">Serinibacter salmoneus</name>
    <dbReference type="NCBI Taxonomy" id="556530"/>
    <lineage>
        <taxon>Bacteria</taxon>
        <taxon>Bacillati</taxon>
        <taxon>Actinomycetota</taxon>
        <taxon>Actinomycetes</taxon>
        <taxon>Micrococcales</taxon>
        <taxon>Beutenbergiaceae</taxon>
        <taxon>Serinibacter</taxon>
    </lineage>
</organism>
<keyword evidence="2" id="KW-1185">Reference proteome</keyword>
<accession>A0A2A9D0S1</accession>
<dbReference type="AlphaFoldDB" id="A0A2A9D0S1"/>
<evidence type="ECO:0008006" key="3">
    <source>
        <dbReference type="Google" id="ProtNLM"/>
    </source>
</evidence>
<name>A0A2A9D0S1_9MICO</name>
<gene>
    <name evidence="1" type="ORF">ATL40_1839</name>
</gene>
<evidence type="ECO:0000313" key="1">
    <source>
        <dbReference type="EMBL" id="PFG20243.1"/>
    </source>
</evidence>